<dbReference type="PANTHER" id="PTHR47978">
    <property type="match status" value="1"/>
</dbReference>
<keyword evidence="2" id="KW-0547">Nucleotide-binding</keyword>
<sequence>MTGSDEDGKERKDVFCGTSTGGVSNFVSGRSEELVKVKVVVVGDMAVGKTSLSVRFTEQKFEDKYMQTVGASFYVRAVELKGKKIIFQIWDTAGQERFRSLVPMYLRDTGIALLVYDVTDMASFHHVREWLKELRNSAPEDAILTLVGNKIDLLSKKKVHSKEAEDFACEKGMKFYETSAKTGENIEALFNDLAYSILHMTNDNSHRTSNNVNIKQNNAQIPTHLKCCH</sequence>
<dbReference type="Pfam" id="PF00071">
    <property type="entry name" value="Ras"/>
    <property type="match status" value="1"/>
</dbReference>
<comment type="caution">
    <text evidence="3">The sequence shown here is derived from an EMBL/GenBank/DDBJ whole genome shotgun (WGS) entry which is preliminary data.</text>
</comment>
<dbReference type="InterPro" id="IPR001806">
    <property type="entry name" value="Small_GTPase"/>
</dbReference>
<dbReference type="SMART" id="SM00174">
    <property type="entry name" value="RHO"/>
    <property type="match status" value="1"/>
</dbReference>
<evidence type="ECO:0000256" key="2">
    <source>
        <dbReference type="ARBA" id="ARBA00022741"/>
    </source>
</evidence>
<dbReference type="CDD" id="cd00154">
    <property type="entry name" value="Rab"/>
    <property type="match status" value="1"/>
</dbReference>
<dbReference type="InterPro" id="IPR005225">
    <property type="entry name" value="Small_GTP-bd"/>
</dbReference>
<dbReference type="PRINTS" id="PR00449">
    <property type="entry name" value="RASTRNSFRMNG"/>
</dbReference>
<dbReference type="EMBL" id="JARBDR010000141">
    <property type="protein sequence ID" value="KAJ8320017.1"/>
    <property type="molecule type" value="Genomic_DNA"/>
</dbReference>
<proteinExistence type="inferred from homology"/>
<gene>
    <name evidence="3" type="ORF">KUTeg_001604</name>
</gene>
<dbReference type="PROSITE" id="PS51419">
    <property type="entry name" value="RAB"/>
    <property type="match status" value="1"/>
</dbReference>
<protein>
    <submittedName>
        <fullName evidence="3">Uncharacterized protein</fullName>
    </submittedName>
</protein>
<keyword evidence="4" id="KW-1185">Reference proteome</keyword>
<reference evidence="3 4" key="1">
    <citation type="submission" date="2022-12" db="EMBL/GenBank/DDBJ databases">
        <title>Chromosome-level genome of Tegillarca granosa.</title>
        <authorList>
            <person name="Kim J."/>
        </authorList>
    </citation>
    <scope>NUCLEOTIDE SEQUENCE [LARGE SCALE GENOMIC DNA]</scope>
    <source>
        <strain evidence="3">Teg-2019</strain>
        <tissue evidence="3">Adductor muscle</tissue>
    </source>
</reference>
<evidence type="ECO:0000313" key="3">
    <source>
        <dbReference type="EMBL" id="KAJ8320017.1"/>
    </source>
</evidence>
<dbReference type="SMART" id="SM00176">
    <property type="entry name" value="RAN"/>
    <property type="match status" value="1"/>
</dbReference>
<dbReference type="SMART" id="SM00177">
    <property type="entry name" value="ARF"/>
    <property type="match status" value="1"/>
</dbReference>
<dbReference type="PROSITE" id="PS51421">
    <property type="entry name" value="RAS"/>
    <property type="match status" value="1"/>
</dbReference>
<name>A0ABQ9FRX7_TEGGR</name>
<dbReference type="InterPro" id="IPR027417">
    <property type="entry name" value="P-loop_NTPase"/>
</dbReference>
<evidence type="ECO:0000313" key="4">
    <source>
        <dbReference type="Proteomes" id="UP001217089"/>
    </source>
</evidence>
<evidence type="ECO:0000256" key="1">
    <source>
        <dbReference type="ARBA" id="ARBA00006270"/>
    </source>
</evidence>
<dbReference type="SMART" id="SM00175">
    <property type="entry name" value="RAB"/>
    <property type="match status" value="1"/>
</dbReference>
<accession>A0ABQ9FRX7</accession>
<dbReference type="SUPFAM" id="SSF52540">
    <property type="entry name" value="P-loop containing nucleoside triphosphate hydrolases"/>
    <property type="match status" value="1"/>
</dbReference>
<dbReference type="SMART" id="SM00173">
    <property type="entry name" value="RAS"/>
    <property type="match status" value="1"/>
</dbReference>
<dbReference type="Proteomes" id="UP001217089">
    <property type="component" value="Unassembled WGS sequence"/>
</dbReference>
<comment type="similarity">
    <text evidence="1">Belongs to the small GTPase superfamily. Rab family.</text>
</comment>
<dbReference type="PROSITE" id="PS51420">
    <property type="entry name" value="RHO"/>
    <property type="match status" value="1"/>
</dbReference>
<dbReference type="NCBIfam" id="TIGR00231">
    <property type="entry name" value="small_GTP"/>
    <property type="match status" value="1"/>
</dbReference>
<dbReference type="Gene3D" id="3.40.50.300">
    <property type="entry name" value="P-loop containing nucleotide triphosphate hydrolases"/>
    <property type="match status" value="1"/>
</dbReference>
<organism evidence="3 4">
    <name type="scientific">Tegillarca granosa</name>
    <name type="common">Malaysian cockle</name>
    <name type="synonym">Anadara granosa</name>
    <dbReference type="NCBI Taxonomy" id="220873"/>
    <lineage>
        <taxon>Eukaryota</taxon>
        <taxon>Metazoa</taxon>
        <taxon>Spiralia</taxon>
        <taxon>Lophotrochozoa</taxon>
        <taxon>Mollusca</taxon>
        <taxon>Bivalvia</taxon>
        <taxon>Autobranchia</taxon>
        <taxon>Pteriomorphia</taxon>
        <taxon>Arcoida</taxon>
        <taxon>Arcoidea</taxon>
        <taxon>Arcidae</taxon>
        <taxon>Tegillarca</taxon>
    </lineage>
</organism>